<accession>A0A2V4KP42</accession>
<dbReference type="EMBL" id="QJRX01000008">
    <property type="protein sequence ID" value="PYC21849.1"/>
    <property type="molecule type" value="Genomic_DNA"/>
</dbReference>
<evidence type="ECO:0000313" key="1">
    <source>
        <dbReference type="EMBL" id="PYC21849.1"/>
    </source>
</evidence>
<name>A0A2V4KP42_AQUAC</name>
<dbReference type="AlphaFoldDB" id="A0A2V4KP42"/>
<protein>
    <submittedName>
        <fullName evidence="1">Uncharacterized protein</fullName>
    </submittedName>
</protein>
<dbReference type="RefSeq" id="WP_110683369.1">
    <property type="nucleotide sequence ID" value="NZ_QJRX01000008.1"/>
</dbReference>
<dbReference type="Proteomes" id="UP000248146">
    <property type="component" value="Unassembled WGS sequence"/>
</dbReference>
<reference evidence="1 2" key="1">
    <citation type="submission" date="2018-06" db="EMBL/GenBank/DDBJ databases">
        <title>Pseudomonas diversity within urban Lake Michigan freshwaters.</title>
        <authorList>
            <person name="Batrich M."/>
            <person name="Hatzopoulos T."/>
            <person name="Putonti C."/>
        </authorList>
    </citation>
    <scope>NUCLEOTIDE SEQUENCE [LARGE SCALE GENOMIC DNA]</scope>
    <source>
        <strain evidence="1 2">MB-090714</strain>
    </source>
</reference>
<organism evidence="1 2">
    <name type="scientific">Aquipseudomonas alcaligenes</name>
    <name type="common">Pseudomonas alcaligenes</name>
    <dbReference type="NCBI Taxonomy" id="43263"/>
    <lineage>
        <taxon>Bacteria</taxon>
        <taxon>Pseudomonadati</taxon>
        <taxon>Pseudomonadota</taxon>
        <taxon>Gammaproteobacteria</taxon>
        <taxon>Pseudomonadales</taxon>
        <taxon>Pseudomonadaceae</taxon>
        <taxon>Aquipseudomonas</taxon>
    </lineage>
</organism>
<sequence>MRLPSLQALGLLLVLGAWGSAWATVPVPLLDAPGSVGVARLDIQGRPLPQAEVPRLRARLDDLLAQLRQTPALAPLRGFAIDQGLGLFEQDAGLPGAPAIGQALLLVRRVDPARSEPAAQGGWRGYGEGPGIVLRVNDPRALFGYPVGRDALGDYYQVAVKPRRLQGMPVLQVGNKDVVVVHKPGRKPFTHVSRQRYLEGLLASEREHLAGLQQQLAEAGDAESRQQLQQFIRQWQGTVAQKQALLDGMGEAERRAPTCQSSSQRLGQLFAACSDPAAVYYVSPAADYFQTGLPASSVQLLTLSVVNKGFLNDHTLGLKVRQAVAQLDLPALQRSLD</sequence>
<gene>
    <name evidence="1" type="ORF">DMO17_15425</name>
</gene>
<evidence type="ECO:0000313" key="2">
    <source>
        <dbReference type="Proteomes" id="UP000248146"/>
    </source>
</evidence>
<comment type="caution">
    <text evidence="1">The sequence shown here is derived from an EMBL/GenBank/DDBJ whole genome shotgun (WGS) entry which is preliminary data.</text>
</comment>
<dbReference type="OrthoDB" id="6839985at2"/>
<proteinExistence type="predicted"/>